<dbReference type="GO" id="GO:0003700">
    <property type="term" value="F:DNA-binding transcription factor activity"/>
    <property type="evidence" value="ECO:0007669"/>
    <property type="project" value="InterPro"/>
</dbReference>
<sequence>MATSSPILGPRLRIVLRPNVAIGPGKADLLEAIRETGSISAAGRRMKMSYKRAWQLIEAMNTSFDTPLVETATGGRAGGGAVLTALGEEVLLRYRKMEAKTREVVEVDLIALRERLPAGGQTT</sequence>
<dbReference type="PATRIC" id="fig|631454.5.peg.1084"/>
<dbReference type="GO" id="GO:0003677">
    <property type="term" value="F:DNA binding"/>
    <property type="evidence" value="ECO:0007669"/>
    <property type="project" value="UniProtKB-KW"/>
</dbReference>
<dbReference type="Gene3D" id="1.10.10.10">
    <property type="entry name" value="Winged helix-like DNA-binding domain superfamily/Winged helix DNA-binding domain"/>
    <property type="match status" value="1"/>
</dbReference>
<reference evidence="2 3" key="1">
    <citation type="journal article" date="2014" name="Genome Announc.">
        <title>Draft Genome Sequence of Lutibaculum baratangense Strain AMV1T, Isolated from a Mud Volcano in Andamans, India.</title>
        <authorList>
            <person name="Singh A."/>
            <person name="Sreenivas A."/>
            <person name="Sathyanarayana Reddy G."/>
            <person name="Pinnaka A.K."/>
            <person name="Shivaji S."/>
        </authorList>
    </citation>
    <scope>NUCLEOTIDE SEQUENCE [LARGE SCALE GENOMIC DNA]</scope>
    <source>
        <strain evidence="2 3">AMV1</strain>
    </source>
</reference>
<dbReference type="AlphaFoldDB" id="V4RSY2"/>
<dbReference type="OrthoDB" id="9800709at2"/>
<dbReference type="InterPro" id="IPR036388">
    <property type="entry name" value="WH-like_DNA-bd_sf"/>
</dbReference>
<dbReference type="InterPro" id="IPR000847">
    <property type="entry name" value="LysR_HTH_N"/>
</dbReference>
<dbReference type="InterPro" id="IPR051815">
    <property type="entry name" value="Molybdate_resp_trans_reg"/>
</dbReference>
<feature type="domain" description="HTH lysR-type" evidence="1">
    <location>
        <begin position="29"/>
        <end position="88"/>
    </location>
</feature>
<organism evidence="2 3">
    <name type="scientific">Lutibaculum baratangense AMV1</name>
    <dbReference type="NCBI Taxonomy" id="631454"/>
    <lineage>
        <taxon>Bacteria</taxon>
        <taxon>Pseudomonadati</taxon>
        <taxon>Pseudomonadota</taxon>
        <taxon>Alphaproteobacteria</taxon>
        <taxon>Hyphomicrobiales</taxon>
        <taxon>Tepidamorphaceae</taxon>
        <taxon>Lutibaculum</taxon>
    </lineage>
</organism>
<keyword evidence="2" id="KW-0238">DNA-binding</keyword>
<dbReference type="InterPro" id="IPR036390">
    <property type="entry name" value="WH_DNA-bd_sf"/>
</dbReference>
<comment type="caution">
    <text evidence="2">The sequence shown here is derived from an EMBL/GenBank/DDBJ whole genome shotgun (WGS) entry which is preliminary data.</text>
</comment>
<dbReference type="STRING" id="631454.N177_1099"/>
<keyword evidence="3" id="KW-1185">Reference proteome</keyword>
<dbReference type="Proteomes" id="UP000017819">
    <property type="component" value="Unassembled WGS sequence"/>
</dbReference>
<dbReference type="RefSeq" id="WP_023431244.1">
    <property type="nucleotide sequence ID" value="NZ_AWXZ01000016.1"/>
</dbReference>
<evidence type="ECO:0000313" key="3">
    <source>
        <dbReference type="Proteomes" id="UP000017819"/>
    </source>
</evidence>
<dbReference type="EMBL" id="AWXZ01000016">
    <property type="protein sequence ID" value="ESR26240.1"/>
    <property type="molecule type" value="Genomic_DNA"/>
</dbReference>
<accession>V4RSY2</accession>
<dbReference type="eggNOG" id="COG2005">
    <property type="taxonomic scope" value="Bacteria"/>
</dbReference>
<protein>
    <submittedName>
        <fullName evidence="2">DNA-binding domain of ModE</fullName>
    </submittedName>
</protein>
<dbReference type="PANTHER" id="PTHR30432:SF1">
    <property type="entry name" value="DNA-BINDING TRANSCRIPTIONAL DUAL REGULATOR MODE"/>
    <property type="match status" value="1"/>
</dbReference>
<evidence type="ECO:0000313" key="2">
    <source>
        <dbReference type="EMBL" id="ESR26240.1"/>
    </source>
</evidence>
<dbReference type="SUPFAM" id="SSF46785">
    <property type="entry name" value="Winged helix' DNA-binding domain"/>
    <property type="match status" value="1"/>
</dbReference>
<dbReference type="PANTHER" id="PTHR30432">
    <property type="entry name" value="TRANSCRIPTIONAL REGULATOR MODE"/>
    <property type="match status" value="1"/>
</dbReference>
<dbReference type="Pfam" id="PF00126">
    <property type="entry name" value="HTH_1"/>
    <property type="match status" value="1"/>
</dbReference>
<evidence type="ECO:0000259" key="1">
    <source>
        <dbReference type="Pfam" id="PF00126"/>
    </source>
</evidence>
<name>V4RSY2_9HYPH</name>
<gene>
    <name evidence="2" type="ORF">N177_1099</name>
</gene>
<proteinExistence type="predicted"/>